<dbReference type="Gene3D" id="2.160.20.10">
    <property type="entry name" value="Single-stranded right-handed beta-helix, Pectin lyase-like"/>
    <property type="match status" value="1"/>
</dbReference>
<organism evidence="2 3">
    <name type="scientific">Desulfuromonas versatilis</name>
    <dbReference type="NCBI Taxonomy" id="2802975"/>
    <lineage>
        <taxon>Bacteria</taxon>
        <taxon>Pseudomonadati</taxon>
        <taxon>Thermodesulfobacteriota</taxon>
        <taxon>Desulfuromonadia</taxon>
        <taxon>Desulfuromonadales</taxon>
        <taxon>Desulfuromonadaceae</taxon>
        <taxon>Desulfuromonas</taxon>
    </lineage>
</organism>
<dbReference type="SUPFAM" id="SSF51126">
    <property type="entry name" value="Pectin lyase-like"/>
    <property type="match status" value="1"/>
</dbReference>
<evidence type="ECO:0000259" key="1">
    <source>
        <dbReference type="Pfam" id="PF13229"/>
    </source>
</evidence>
<evidence type="ECO:0000313" key="2">
    <source>
        <dbReference type="EMBL" id="BCR05940.1"/>
    </source>
</evidence>
<accession>A0ABN6E0U3</accession>
<reference evidence="2 3" key="2">
    <citation type="journal article" date="2021" name="Int. J. Syst. Evol. Microbiol.">
        <title>Isolation and Polyphasic Characterization of Desulfuromonas versatilis sp. Nov., an Electrogenic Bacteria Capable of Versatile Metabolism Isolated from a Graphene Oxide-Reducing Enrichment Culture.</title>
        <authorList>
            <person name="Xie L."/>
            <person name="Yoshida N."/>
            <person name="Ishii S."/>
            <person name="Meng L."/>
        </authorList>
    </citation>
    <scope>NUCLEOTIDE SEQUENCE [LARGE SCALE GENOMIC DNA]</scope>
    <source>
        <strain evidence="2 3">NIT-T3</strain>
    </source>
</reference>
<dbReference type="Pfam" id="PF13229">
    <property type="entry name" value="Beta_helix"/>
    <property type="match status" value="1"/>
</dbReference>
<sequence length="461" mass="50693">MQYLKYQVIAAALLGLALLFGAAPGWAKEAGAVRGLTVWEGEVTFSRTVEVPPDATLEIRPGTLVRPLTPEAGIRVRGVLRVIGSQASPVRFASPPQWVGIEFAEGPAGSLIEHADFQGATAAVSSSFNAFTLRHSRFSNCRTAVKLLRQSNPRIENCRFENNDLGVDIEMKSAPELVGNRFLGHRQAAVLATHNSAGVVEKNLFKGNLQGVRLLRAVLVQVRGNEFRDNETGIYCEQTRETPVIRDNRFFANKYALVNFSFSSPTVENNLFADNDTAVRNDQLGIPRLLHNHFRGNRVALDNLRRSAPEVRSNLLEANQVAIICDYSSYPRVTNNNFLGNRMGVKLGMNQSAERERLVDSGGLVQATAASRQGPYPRQPQLQSEFDDFVDVRGNWWGADTAQLAAAGAEGNVPIFFDRRDQPRVRLAEPGSASYLIDRVEYAPWLEGPAAGAGLREALPR</sequence>
<dbReference type="InterPro" id="IPR006626">
    <property type="entry name" value="PbH1"/>
</dbReference>
<reference evidence="2 3" key="1">
    <citation type="journal article" date="2016" name="C (Basel)">
        <title>Selective Growth of and Electricity Production by Marine Exoelectrogenic Bacteria in Self-Aggregated Hydrogel of Microbially Reduced Graphene Oxide.</title>
        <authorList>
            <person name="Yoshida N."/>
            <person name="Goto Y."/>
            <person name="Miyata Y."/>
        </authorList>
    </citation>
    <scope>NUCLEOTIDE SEQUENCE [LARGE SCALE GENOMIC DNA]</scope>
    <source>
        <strain evidence="2 3">NIT-T3</strain>
    </source>
</reference>
<feature type="domain" description="Right handed beta helix" evidence="1">
    <location>
        <begin position="129"/>
        <end position="272"/>
    </location>
</feature>
<evidence type="ECO:0000313" key="3">
    <source>
        <dbReference type="Proteomes" id="UP001319827"/>
    </source>
</evidence>
<dbReference type="SMART" id="SM00710">
    <property type="entry name" value="PbH1"/>
    <property type="match status" value="5"/>
</dbReference>
<dbReference type="InterPro" id="IPR011050">
    <property type="entry name" value="Pectin_lyase_fold/virulence"/>
</dbReference>
<dbReference type="InterPro" id="IPR039448">
    <property type="entry name" value="Beta_helix"/>
</dbReference>
<protein>
    <recommendedName>
        <fullName evidence="1">Right handed beta helix domain-containing protein</fullName>
    </recommendedName>
</protein>
<dbReference type="EMBL" id="AP024355">
    <property type="protein sequence ID" value="BCR05940.1"/>
    <property type="molecule type" value="Genomic_DNA"/>
</dbReference>
<keyword evidence="3" id="KW-1185">Reference proteome</keyword>
<dbReference type="Proteomes" id="UP001319827">
    <property type="component" value="Chromosome"/>
</dbReference>
<proteinExistence type="predicted"/>
<dbReference type="InterPro" id="IPR012334">
    <property type="entry name" value="Pectin_lyas_fold"/>
</dbReference>
<gene>
    <name evidence="2" type="ORF">DESUT3_30090</name>
</gene>
<name>A0ABN6E0U3_9BACT</name>